<keyword evidence="1" id="KW-0175">Coiled coil</keyword>
<keyword evidence="4" id="KW-1185">Reference proteome</keyword>
<dbReference type="AlphaFoldDB" id="T1JJI7"/>
<accession>T1JJI7</accession>
<organism evidence="3 4">
    <name type="scientific">Strigamia maritima</name>
    <name type="common">European centipede</name>
    <name type="synonym">Geophilus maritimus</name>
    <dbReference type="NCBI Taxonomy" id="126957"/>
    <lineage>
        <taxon>Eukaryota</taxon>
        <taxon>Metazoa</taxon>
        <taxon>Ecdysozoa</taxon>
        <taxon>Arthropoda</taxon>
        <taxon>Myriapoda</taxon>
        <taxon>Chilopoda</taxon>
        <taxon>Pleurostigmophora</taxon>
        <taxon>Geophilomorpha</taxon>
        <taxon>Linotaeniidae</taxon>
        <taxon>Strigamia</taxon>
    </lineage>
</organism>
<dbReference type="EnsemblMetazoa" id="SMAR014017-RA">
    <property type="protein sequence ID" value="SMAR014017-PA"/>
    <property type="gene ID" value="SMAR014017"/>
</dbReference>
<evidence type="ECO:0000256" key="2">
    <source>
        <dbReference type="SAM" id="SignalP"/>
    </source>
</evidence>
<dbReference type="PROSITE" id="PS51257">
    <property type="entry name" value="PROKAR_LIPOPROTEIN"/>
    <property type="match status" value="1"/>
</dbReference>
<sequence>MDQRFIIIYLTILLIYSCNCSIPMPHVDAKSLEDAVRDAESAVTQQLNAVENARSQVPGSPAWFAAASGRIKVIAKNISVMALVAEEATLQLAHRSVTS</sequence>
<feature type="chain" id="PRO_5004580395" evidence="2">
    <location>
        <begin position="21"/>
        <end position="99"/>
    </location>
</feature>
<dbReference type="EMBL" id="JH429957">
    <property type="status" value="NOT_ANNOTATED_CDS"/>
    <property type="molecule type" value="Genomic_DNA"/>
</dbReference>
<reference evidence="3" key="2">
    <citation type="submission" date="2015-02" db="UniProtKB">
        <authorList>
            <consortium name="EnsemblMetazoa"/>
        </authorList>
    </citation>
    <scope>IDENTIFICATION</scope>
</reference>
<evidence type="ECO:0000313" key="3">
    <source>
        <dbReference type="EnsemblMetazoa" id="SMAR014017-PA"/>
    </source>
</evidence>
<proteinExistence type="predicted"/>
<feature type="coiled-coil region" evidence="1">
    <location>
        <begin position="29"/>
        <end position="56"/>
    </location>
</feature>
<protein>
    <submittedName>
        <fullName evidence="3">Uncharacterized protein</fullName>
    </submittedName>
</protein>
<reference evidence="4" key="1">
    <citation type="submission" date="2011-05" db="EMBL/GenBank/DDBJ databases">
        <authorList>
            <person name="Richards S.R."/>
            <person name="Qu J."/>
            <person name="Jiang H."/>
            <person name="Jhangiani S.N."/>
            <person name="Agravi P."/>
            <person name="Goodspeed R."/>
            <person name="Gross S."/>
            <person name="Mandapat C."/>
            <person name="Jackson L."/>
            <person name="Mathew T."/>
            <person name="Pu L."/>
            <person name="Thornton R."/>
            <person name="Saada N."/>
            <person name="Wilczek-Boney K.B."/>
            <person name="Lee S."/>
            <person name="Kovar C."/>
            <person name="Wu Y."/>
            <person name="Scherer S.E."/>
            <person name="Worley K.C."/>
            <person name="Muzny D.M."/>
            <person name="Gibbs R."/>
        </authorList>
    </citation>
    <scope>NUCLEOTIDE SEQUENCE</scope>
    <source>
        <strain evidence="4">Brora</strain>
    </source>
</reference>
<evidence type="ECO:0000256" key="1">
    <source>
        <dbReference type="SAM" id="Coils"/>
    </source>
</evidence>
<dbReference type="Proteomes" id="UP000014500">
    <property type="component" value="Unassembled WGS sequence"/>
</dbReference>
<feature type="signal peptide" evidence="2">
    <location>
        <begin position="1"/>
        <end position="20"/>
    </location>
</feature>
<name>T1JJI7_STRMM</name>
<dbReference type="HOGENOM" id="CLU_2326748_0_0_1"/>
<keyword evidence="2" id="KW-0732">Signal</keyword>
<evidence type="ECO:0000313" key="4">
    <source>
        <dbReference type="Proteomes" id="UP000014500"/>
    </source>
</evidence>